<reference evidence="3" key="1">
    <citation type="submission" date="2016-10" db="EMBL/GenBank/DDBJ databases">
        <authorList>
            <person name="Varghese N."/>
            <person name="Submissions S."/>
        </authorList>
    </citation>
    <scope>NUCLEOTIDE SEQUENCE [LARGE SCALE GENOMIC DNA]</scope>
    <source>
        <strain evidence="3">DSM 45237</strain>
    </source>
</reference>
<accession>A0A1H5BU48</accession>
<dbReference type="InterPro" id="IPR036388">
    <property type="entry name" value="WH-like_DNA-bd_sf"/>
</dbReference>
<gene>
    <name evidence="2" type="ORF">SAMN04488561_0018</name>
</gene>
<dbReference type="PANTHER" id="PTHR33164:SF104">
    <property type="entry name" value="TRANSCRIPTIONAL REGULATORY PROTEIN"/>
    <property type="match status" value="1"/>
</dbReference>
<dbReference type="Proteomes" id="UP000181980">
    <property type="component" value="Unassembled WGS sequence"/>
</dbReference>
<dbReference type="OrthoDB" id="3237509at2"/>
<dbReference type="AlphaFoldDB" id="A0A1H5BU48"/>
<dbReference type="InterPro" id="IPR036390">
    <property type="entry name" value="WH_DNA-bd_sf"/>
</dbReference>
<dbReference type="SUPFAM" id="SSF46785">
    <property type="entry name" value="Winged helix' DNA-binding domain"/>
    <property type="match status" value="1"/>
</dbReference>
<name>A0A1H5BU48_9ACTN</name>
<dbReference type="RefSeq" id="WP_069113919.1">
    <property type="nucleotide sequence ID" value="NZ_FNUC01000001.1"/>
</dbReference>
<evidence type="ECO:0000313" key="2">
    <source>
        <dbReference type="EMBL" id="SED57550.1"/>
    </source>
</evidence>
<evidence type="ECO:0000313" key="3">
    <source>
        <dbReference type="Proteomes" id="UP000181980"/>
    </source>
</evidence>
<dbReference type="PROSITE" id="PS50995">
    <property type="entry name" value="HTH_MARR_2"/>
    <property type="match status" value="1"/>
</dbReference>
<proteinExistence type="predicted"/>
<feature type="domain" description="HTH marR-type" evidence="1">
    <location>
        <begin position="30"/>
        <end position="165"/>
    </location>
</feature>
<organism evidence="2 3">
    <name type="scientific">Jiangella alba</name>
    <dbReference type="NCBI Taxonomy" id="561176"/>
    <lineage>
        <taxon>Bacteria</taxon>
        <taxon>Bacillati</taxon>
        <taxon>Actinomycetota</taxon>
        <taxon>Actinomycetes</taxon>
        <taxon>Jiangellales</taxon>
        <taxon>Jiangellaceae</taxon>
        <taxon>Jiangella</taxon>
    </lineage>
</organism>
<dbReference type="GO" id="GO:0006950">
    <property type="term" value="P:response to stress"/>
    <property type="evidence" value="ECO:0007669"/>
    <property type="project" value="TreeGrafter"/>
</dbReference>
<dbReference type="InterPro" id="IPR039422">
    <property type="entry name" value="MarR/SlyA-like"/>
</dbReference>
<dbReference type="PANTHER" id="PTHR33164">
    <property type="entry name" value="TRANSCRIPTIONAL REGULATOR, MARR FAMILY"/>
    <property type="match status" value="1"/>
</dbReference>
<dbReference type="EMBL" id="FNUC01000001">
    <property type="protein sequence ID" value="SED57550.1"/>
    <property type="molecule type" value="Genomic_DNA"/>
</dbReference>
<dbReference type="GO" id="GO:0003677">
    <property type="term" value="F:DNA binding"/>
    <property type="evidence" value="ECO:0007669"/>
    <property type="project" value="UniProtKB-KW"/>
</dbReference>
<dbReference type="GO" id="GO:0003700">
    <property type="term" value="F:DNA-binding transcription factor activity"/>
    <property type="evidence" value="ECO:0007669"/>
    <property type="project" value="InterPro"/>
</dbReference>
<sequence>MTAYPEPRDDGSDRIQAAWRRELPGVPVESIGVITRIWRAGQLLADDRRRTLERLGIDNPTLDLLSTLRRSGAPYRLTPGQIAARSFVTAGAVSQRIARAEAAGLVRRERSAADGRSAVVVLTDEGRALNERVVADLLRHEETLLDGLDDAQRAALAELLKTLLDDLTRRFGAEDRPPRDGGDQLP</sequence>
<keyword evidence="3" id="KW-1185">Reference proteome</keyword>
<keyword evidence="2" id="KW-0238">DNA-binding</keyword>
<protein>
    <submittedName>
        <fullName evidence="2">DNA-binding transcriptional regulator, MarR family</fullName>
    </submittedName>
</protein>
<dbReference type="InterPro" id="IPR000835">
    <property type="entry name" value="HTH_MarR-typ"/>
</dbReference>
<dbReference type="SMART" id="SM00347">
    <property type="entry name" value="HTH_MARR"/>
    <property type="match status" value="1"/>
</dbReference>
<dbReference type="STRING" id="561176.SAMN04488561_0018"/>
<evidence type="ECO:0000259" key="1">
    <source>
        <dbReference type="PROSITE" id="PS50995"/>
    </source>
</evidence>
<dbReference type="Gene3D" id="1.10.10.10">
    <property type="entry name" value="Winged helix-like DNA-binding domain superfamily/Winged helix DNA-binding domain"/>
    <property type="match status" value="1"/>
</dbReference>
<dbReference type="Pfam" id="PF12802">
    <property type="entry name" value="MarR_2"/>
    <property type="match status" value="1"/>
</dbReference>